<dbReference type="AlphaFoldDB" id="A0A0S4MP21"/>
<accession>A0A0S4MP21</accession>
<sequence length="148" mass="16116">MAVTSLYTLVGSINDLPQPLRLLDKLVTALENTSVTDGETLLSMTSAIEALAANAKEVAFPTVERIQSRLAEVARVLPDILAASSRDNVLAVGHRFLHIGLHLLEGMSHQHASPTPYLRDRAPQSLDYDTDIDSPRNSLSPLIHINQT</sequence>
<feature type="compositionally biased region" description="Polar residues" evidence="1">
    <location>
        <begin position="135"/>
        <end position="148"/>
    </location>
</feature>
<feature type="region of interest" description="Disordered" evidence="1">
    <location>
        <begin position="112"/>
        <end position="148"/>
    </location>
</feature>
<protein>
    <submittedName>
        <fullName evidence="2">Polycystin 1</fullName>
    </submittedName>
</protein>
<dbReference type="EMBL" id="LN902842">
    <property type="protein sequence ID" value="CUT98622.1"/>
    <property type="molecule type" value="Genomic_DNA"/>
</dbReference>
<evidence type="ECO:0000256" key="1">
    <source>
        <dbReference type="SAM" id="MobiDB-lite"/>
    </source>
</evidence>
<reference evidence="2" key="1">
    <citation type="journal article" date="2013" name="Nature">
        <title>The genomes of four tapeworm species reveal adaptations to parasitism.</title>
        <authorList>
            <person name="Tsai I.J."/>
            <person name="Zarowiecki M."/>
            <person name="Holroyd N."/>
            <person name="Garciarrubio A."/>
            <person name="Sanchez-Flores A."/>
            <person name="Brooks K.L."/>
            <person name="Tracey A."/>
            <person name="Bobes R.J."/>
            <person name="Fragoso G."/>
            <person name="Sciutto E."/>
            <person name="Aslett M."/>
            <person name="Beasley H."/>
            <person name="Bennett H.M."/>
            <person name="Cai J."/>
            <person name="Camicia F."/>
            <person name="Clark R."/>
            <person name="Cucher M."/>
            <person name="De Silva N."/>
            <person name="Day T.A."/>
            <person name="Deplazes P."/>
            <person name="Estrada K."/>
            <person name="Fernandez C."/>
            <person name="Holland P.W."/>
            <person name="Hou J."/>
            <person name="Hu S."/>
            <person name="Huckvale T."/>
            <person name="Hung S.S."/>
            <person name="Kamenetzky L."/>
            <person name="Keane J.A."/>
            <person name="Kiss F."/>
            <person name="Koziol U."/>
            <person name="Lambert O."/>
            <person name="Liu K."/>
            <person name="Luo X."/>
            <person name="Luo Y."/>
            <person name="Macchiaroli N."/>
            <person name="Nichol S."/>
            <person name="Paps J."/>
            <person name="Parkinson J."/>
            <person name="Pouchkina-Stantcheva N."/>
            <person name="Riddiford N."/>
            <person name="Rosenzvit M."/>
            <person name="Salinas G."/>
            <person name="Wasmuth J.D."/>
            <person name="Zamanian M."/>
            <person name="Zheng Y."/>
            <person name="Cai X."/>
            <person name="Soberon X."/>
            <person name="Olson P.D."/>
            <person name="Laclette J.P."/>
            <person name="Brehm K."/>
            <person name="Berriman M."/>
            <person name="Garciarrubio A."/>
            <person name="Bobes R.J."/>
            <person name="Fragoso G."/>
            <person name="Sanchez-Flores A."/>
            <person name="Estrada K."/>
            <person name="Cevallos M.A."/>
            <person name="Morett E."/>
            <person name="Gonzalez V."/>
            <person name="Portillo T."/>
            <person name="Ochoa-Leyva A."/>
            <person name="Jose M.V."/>
            <person name="Sciutto E."/>
            <person name="Landa A."/>
            <person name="Jimenez L."/>
            <person name="Valdes V."/>
            <person name="Carrero J.C."/>
            <person name="Larralde C."/>
            <person name="Morales-Montor J."/>
            <person name="Limon-Lason J."/>
            <person name="Soberon X."/>
            <person name="Laclette J.P."/>
        </authorList>
    </citation>
    <scope>NUCLEOTIDE SEQUENCE [LARGE SCALE GENOMIC DNA]</scope>
</reference>
<dbReference type="OrthoDB" id="6317021at2759"/>
<name>A0A0S4MP21_ECHMU</name>
<organism evidence="2 3">
    <name type="scientific">Echinococcus multilocularis</name>
    <name type="common">Fox tapeworm</name>
    <dbReference type="NCBI Taxonomy" id="6211"/>
    <lineage>
        <taxon>Eukaryota</taxon>
        <taxon>Metazoa</taxon>
        <taxon>Spiralia</taxon>
        <taxon>Lophotrochozoa</taxon>
        <taxon>Platyhelminthes</taxon>
        <taxon>Cestoda</taxon>
        <taxon>Eucestoda</taxon>
        <taxon>Cyclophyllidea</taxon>
        <taxon>Taeniidae</taxon>
        <taxon>Echinococcus</taxon>
    </lineage>
</organism>
<evidence type="ECO:0000313" key="3">
    <source>
        <dbReference type="Proteomes" id="UP000017246"/>
    </source>
</evidence>
<reference evidence="2" key="2">
    <citation type="submission" date="2015-11" db="EMBL/GenBank/DDBJ databases">
        <authorList>
            <person name="Zhang Y."/>
            <person name="Guo Z."/>
        </authorList>
    </citation>
    <scope>NUCLEOTIDE SEQUENCE</scope>
</reference>
<keyword evidence="3" id="KW-1185">Reference proteome</keyword>
<evidence type="ECO:0000313" key="2">
    <source>
        <dbReference type="EMBL" id="CUT98622.1"/>
    </source>
</evidence>
<dbReference type="Proteomes" id="UP000017246">
    <property type="component" value="Unassembled WGS sequence"/>
</dbReference>
<proteinExistence type="predicted"/>